<evidence type="ECO:0000313" key="4">
    <source>
        <dbReference type="Proteomes" id="UP000233387"/>
    </source>
</evidence>
<comment type="caution">
    <text evidence="3">The sequence shown here is derived from an EMBL/GenBank/DDBJ whole genome shotgun (WGS) entry which is preliminary data.</text>
</comment>
<dbReference type="InterPro" id="IPR058897">
    <property type="entry name" value="PAPPA_SD_C"/>
</dbReference>
<dbReference type="Pfam" id="PF00691">
    <property type="entry name" value="OmpA"/>
    <property type="match status" value="1"/>
</dbReference>
<dbReference type="InterPro" id="IPR006665">
    <property type="entry name" value="OmpA-like"/>
</dbReference>
<dbReference type="RefSeq" id="WP_101357575.1">
    <property type="nucleotide sequence ID" value="NZ_NKXO01000004.1"/>
</dbReference>
<dbReference type="SUPFAM" id="SSF103088">
    <property type="entry name" value="OmpA-like"/>
    <property type="match status" value="1"/>
</dbReference>
<dbReference type="GO" id="GO:0016020">
    <property type="term" value="C:membrane"/>
    <property type="evidence" value="ECO:0007669"/>
    <property type="project" value="UniProtKB-UniRule"/>
</dbReference>
<dbReference type="PANTHER" id="PTHR30329:SF21">
    <property type="entry name" value="LIPOPROTEIN YIAD-RELATED"/>
    <property type="match status" value="1"/>
</dbReference>
<dbReference type="AlphaFoldDB" id="A0A2N3IJT2"/>
<keyword evidence="1" id="KW-0472">Membrane</keyword>
<sequence length="657" mass="73899">MKFIFSFVGFWWCLVAYSQNIQWASKIIAVSSEKKSTSGKQYKAEQALGKPNVLPAFQNSPCAWSPQEANNSKKDEFIHVGFANPMSIKQVLVAESFNAGAISQIFAYDDTGKEYLIYKNPQVAPAGKGRLFSLAVPQTPYSVVSLKITLQTGKVTGENQIDAIGISDSDAPIEIKPNLGKNEVQFNSEPLSGINSQYLEANPVVLPSGKGIYFTRLNHPENIKDTIDGKMVYKQDIWYAELDDKGNAYNPINIGEPLNNRQHNAAFTIALDESYMLLNNKYLPDGRLEKGLSITYKTPEGKWGKPEILEIEGFESKSEFNEYTLNSDGKVLIISTEASNTLGGNDLYVAFRKDNKSFGKPIHLGNIINSVADEATPYLDNDGKTLYFSSNGFSGYGSFDIFLTKRLDDTWLNWSEPENLGNKINTEGMDIYFAKQGNFGYHSSRGDIYRTRMVEPMLVLKGRTLNEKTQELIPAHLIIQEINDNPKSLENPNGKFNTSLKIGKKYKISAELQGFFPQEITIDATTISEYTEMEKDILLKPMEKDATLRLNNIFFAQGEAVLMPESYPELDELAKVMKKNPKMRIQLEGHTEIYGNKKSLKKLSLERTLAIRDYLVKKGISKSRIQCIGYGAERPLTSEDTEQARRLNRRVELKILQ</sequence>
<reference evidence="3 4" key="1">
    <citation type="submission" date="2017-06" db="EMBL/GenBank/DDBJ databases">
        <title>Raineya orbicola gen. nov., sp. nov. a slightly thermophilic bacterium of the phylum Bacteroidetes and the description of Raineyaceae fam. nov.</title>
        <authorList>
            <person name="Albuquerque L."/>
            <person name="Polonia A.R.M."/>
            <person name="Barroso C."/>
            <person name="Froufe H.J.C."/>
            <person name="Lage O."/>
            <person name="Lobo-Da-Cunha A."/>
            <person name="Egas C."/>
            <person name="Da Costa M.S."/>
        </authorList>
    </citation>
    <scope>NUCLEOTIDE SEQUENCE [LARGE SCALE GENOMIC DNA]</scope>
    <source>
        <strain evidence="3 4">SPSPC-11</strain>
    </source>
</reference>
<evidence type="ECO:0000256" key="1">
    <source>
        <dbReference type="PROSITE-ProRule" id="PRU00473"/>
    </source>
</evidence>
<dbReference type="PROSITE" id="PS51123">
    <property type="entry name" value="OMPA_2"/>
    <property type="match status" value="1"/>
</dbReference>
<accession>A0A2N3IJT2</accession>
<protein>
    <submittedName>
        <fullName evidence="3">OmpA family</fullName>
    </submittedName>
</protein>
<dbReference type="OrthoDB" id="1490539at2"/>
<dbReference type="InterPro" id="IPR050330">
    <property type="entry name" value="Bact_OuterMem_StrucFunc"/>
</dbReference>
<name>A0A2N3IJT2_9BACT</name>
<gene>
    <name evidence="3" type="ORF">Rain11_0309</name>
</gene>
<dbReference type="PANTHER" id="PTHR30329">
    <property type="entry name" value="STATOR ELEMENT OF FLAGELLAR MOTOR COMPLEX"/>
    <property type="match status" value="1"/>
</dbReference>
<dbReference type="InterPro" id="IPR011659">
    <property type="entry name" value="WD40"/>
</dbReference>
<feature type="domain" description="OmpA-like" evidence="2">
    <location>
        <begin position="542"/>
        <end position="657"/>
    </location>
</feature>
<dbReference type="InterPro" id="IPR036737">
    <property type="entry name" value="OmpA-like_sf"/>
</dbReference>
<dbReference type="Gene3D" id="3.30.1330.60">
    <property type="entry name" value="OmpA-like domain"/>
    <property type="match status" value="1"/>
</dbReference>
<organism evidence="3 4">
    <name type="scientific">Raineya orbicola</name>
    <dbReference type="NCBI Taxonomy" id="2016530"/>
    <lineage>
        <taxon>Bacteria</taxon>
        <taxon>Pseudomonadati</taxon>
        <taxon>Bacteroidota</taxon>
        <taxon>Cytophagia</taxon>
        <taxon>Cytophagales</taxon>
        <taxon>Raineyaceae</taxon>
        <taxon>Raineya</taxon>
    </lineage>
</organism>
<keyword evidence="4" id="KW-1185">Reference proteome</keyword>
<dbReference type="Pfam" id="PF07676">
    <property type="entry name" value="PD40"/>
    <property type="match status" value="1"/>
</dbReference>
<dbReference type="Proteomes" id="UP000233387">
    <property type="component" value="Unassembled WGS sequence"/>
</dbReference>
<evidence type="ECO:0000313" key="3">
    <source>
        <dbReference type="EMBL" id="PKQ70579.1"/>
    </source>
</evidence>
<dbReference type="CDD" id="cd07185">
    <property type="entry name" value="OmpA_C-like"/>
    <property type="match status" value="1"/>
</dbReference>
<dbReference type="Pfam" id="PF25900">
    <property type="entry name" value="PAPPA"/>
    <property type="match status" value="1"/>
</dbReference>
<dbReference type="EMBL" id="NKXO01000004">
    <property type="protein sequence ID" value="PKQ70579.1"/>
    <property type="molecule type" value="Genomic_DNA"/>
</dbReference>
<evidence type="ECO:0000259" key="2">
    <source>
        <dbReference type="PROSITE" id="PS51123"/>
    </source>
</evidence>
<dbReference type="SUPFAM" id="SSF82171">
    <property type="entry name" value="DPP6 N-terminal domain-like"/>
    <property type="match status" value="1"/>
</dbReference>
<proteinExistence type="predicted"/>